<keyword evidence="1" id="KW-1133">Transmembrane helix</keyword>
<sequence>MVAAHFAGAKSWLGRPTHSYPYVDGMAAFVLLSGLVLGIVYGGWIARRGWGFTYRRLGKRLVVLYLCQLLICLVAVAAGLAGYYDLVKLRPVNDAETGIGLSLLLRYLPSGGDILLMYLVFLAAAGLMLPLLKRGLGWLVLLGSVALYAYSQINSPAWFFITSSPGRRWIGSPDWSDWWTIAFGGLDIQNWAAWQIMFFPALVLGWYWRRWKVDEWLVRRLPWLLLAATVGWFVLYFSFKAGPWHHIEYKVADKVDFRIARVFASWLAVAAIYGTFAWLLAHLRRRNWLRPLIMTGARSLDSYVLQAVLLVAIPIFLVARPWSWWMTGLITVGVFGLCWLWAEFRRALLVDKLHRLPVIVADRLRSTVVHRRSRMNR</sequence>
<dbReference type="AlphaFoldDB" id="G7H176"/>
<comment type="caution">
    <text evidence="2">The sequence shown here is derived from an EMBL/GenBank/DDBJ whole genome shotgun (WGS) entry which is preliminary data.</text>
</comment>
<feature type="transmembrane region" description="Helical" evidence="1">
    <location>
        <begin position="191"/>
        <end position="209"/>
    </location>
</feature>
<feature type="transmembrane region" description="Helical" evidence="1">
    <location>
        <begin position="259"/>
        <end position="280"/>
    </location>
</feature>
<protein>
    <recommendedName>
        <fullName evidence="4">DUF418 domain-containing protein</fullName>
    </recommendedName>
</protein>
<gene>
    <name evidence="2" type="ORF">GOARA_043_00110</name>
</gene>
<dbReference type="OrthoDB" id="9816550at2"/>
<dbReference type="PANTHER" id="PTHR38592:SF3">
    <property type="entry name" value="BLL4819 PROTEIN"/>
    <property type="match status" value="1"/>
</dbReference>
<dbReference type="PANTHER" id="PTHR38592">
    <property type="entry name" value="BLL4819 PROTEIN"/>
    <property type="match status" value="1"/>
</dbReference>
<evidence type="ECO:0000256" key="1">
    <source>
        <dbReference type="SAM" id="Phobius"/>
    </source>
</evidence>
<dbReference type="EMBL" id="BAEE01000043">
    <property type="protein sequence ID" value="GAB09536.1"/>
    <property type="molecule type" value="Genomic_DNA"/>
</dbReference>
<accession>G7H176</accession>
<evidence type="ECO:0000313" key="2">
    <source>
        <dbReference type="EMBL" id="GAB09536.1"/>
    </source>
</evidence>
<feature type="transmembrane region" description="Helical" evidence="1">
    <location>
        <begin position="20"/>
        <end position="41"/>
    </location>
</feature>
<feature type="transmembrane region" description="Helical" evidence="1">
    <location>
        <begin position="300"/>
        <end position="318"/>
    </location>
</feature>
<reference evidence="2 3" key="1">
    <citation type="submission" date="2011-11" db="EMBL/GenBank/DDBJ databases">
        <title>Whole genome shotgun sequence of Gordonia araii NBRC 100433.</title>
        <authorList>
            <person name="Yoshida Y."/>
            <person name="Hosoyama A."/>
            <person name="Tsuchikane K."/>
            <person name="Katsumata H."/>
            <person name="Yamazaki S."/>
            <person name="Fujita N."/>
        </authorList>
    </citation>
    <scope>NUCLEOTIDE SEQUENCE [LARGE SCALE GENOMIC DNA]</scope>
    <source>
        <strain evidence="2 3">NBRC 100433</strain>
    </source>
</reference>
<feature type="transmembrane region" description="Helical" evidence="1">
    <location>
        <begin position="221"/>
        <end position="239"/>
    </location>
</feature>
<dbReference type="Proteomes" id="UP000035088">
    <property type="component" value="Unassembled WGS sequence"/>
</dbReference>
<evidence type="ECO:0008006" key="4">
    <source>
        <dbReference type="Google" id="ProtNLM"/>
    </source>
</evidence>
<dbReference type="RefSeq" id="WP_007321611.1">
    <property type="nucleotide sequence ID" value="NZ_BAEE01000043.1"/>
</dbReference>
<feature type="transmembrane region" description="Helical" evidence="1">
    <location>
        <begin position="114"/>
        <end position="132"/>
    </location>
</feature>
<feature type="transmembrane region" description="Helical" evidence="1">
    <location>
        <begin position="62"/>
        <end position="84"/>
    </location>
</feature>
<name>G7H176_9ACTN</name>
<dbReference type="Pfam" id="PF10129">
    <property type="entry name" value="OpgC_C"/>
    <property type="match status" value="1"/>
</dbReference>
<evidence type="ECO:0000313" key="3">
    <source>
        <dbReference type="Proteomes" id="UP000035088"/>
    </source>
</evidence>
<feature type="transmembrane region" description="Helical" evidence="1">
    <location>
        <begin position="324"/>
        <end position="342"/>
    </location>
</feature>
<keyword evidence="1" id="KW-0472">Membrane</keyword>
<feature type="transmembrane region" description="Helical" evidence="1">
    <location>
        <begin position="139"/>
        <end position="161"/>
    </location>
</feature>
<organism evidence="2 3">
    <name type="scientific">Gordonia araii NBRC 100433</name>
    <dbReference type="NCBI Taxonomy" id="1073574"/>
    <lineage>
        <taxon>Bacteria</taxon>
        <taxon>Bacillati</taxon>
        <taxon>Actinomycetota</taxon>
        <taxon>Actinomycetes</taxon>
        <taxon>Mycobacteriales</taxon>
        <taxon>Gordoniaceae</taxon>
        <taxon>Gordonia</taxon>
    </lineage>
</organism>
<dbReference type="STRING" id="1073574.GOARA_043_00110"/>
<proteinExistence type="predicted"/>
<dbReference type="InterPro" id="IPR014550">
    <property type="entry name" value="UCP028704_OpgC"/>
</dbReference>
<keyword evidence="3" id="KW-1185">Reference proteome</keyword>
<keyword evidence="1" id="KW-0812">Transmembrane</keyword>